<keyword evidence="3" id="KW-1185">Reference proteome</keyword>
<comment type="caution">
    <text evidence="2">The sequence shown here is derived from an EMBL/GenBank/DDBJ whole genome shotgun (WGS) entry which is preliminary data.</text>
</comment>
<evidence type="ECO:0008006" key="4">
    <source>
        <dbReference type="Google" id="ProtNLM"/>
    </source>
</evidence>
<evidence type="ECO:0000256" key="1">
    <source>
        <dbReference type="SAM" id="Phobius"/>
    </source>
</evidence>
<dbReference type="Proteomes" id="UP001321749">
    <property type="component" value="Unassembled WGS sequence"/>
</dbReference>
<keyword evidence="1" id="KW-0472">Membrane</keyword>
<protein>
    <recommendedName>
        <fullName evidence="4">Transmembrane protein</fullName>
    </recommendedName>
</protein>
<evidence type="ECO:0000313" key="2">
    <source>
        <dbReference type="EMBL" id="KAK4459924.1"/>
    </source>
</evidence>
<reference evidence="2" key="1">
    <citation type="journal article" date="2023" name="Mol. Phylogenet. Evol.">
        <title>Genome-scale phylogeny and comparative genomics of the fungal order Sordariales.</title>
        <authorList>
            <person name="Hensen N."/>
            <person name="Bonometti L."/>
            <person name="Westerberg I."/>
            <person name="Brannstrom I.O."/>
            <person name="Guillou S."/>
            <person name="Cros-Aarteil S."/>
            <person name="Calhoun S."/>
            <person name="Haridas S."/>
            <person name="Kuo A."/>
            <person name="Mondo S."/>
            <person name="Pangilinan J."/>
            <person name="Riley R."/>
            <person name="LaButti K."/>
            <person name="Andreopoulos B."/>
            <person name="Lipzen A."/>
            <person name="Chen C."/>
            <person name="Yan M."/>
            <person name="Daum C."/>
            <person name="Ng V."/>
            <person name="Clum A."/>
            <person name="Steindorff A."/>
            <person name="Ohm R.A."/>
            <person name="Martin F."/>
            <person name="Silar P."/>
            <person name="Natvig D.O."/>
            <person name="Lalanne C."/>
            <person name="Gautier V."/>
            <person name="Ament-Velasquez S.L."/>
            <person name="Kruys A."/>
            <person name="Hutchinson M.I."/>
            <person name="Powell A.J."/>
            <person name="Barry K."/>
            <person name="Miller A.N."/>
            <person name="Grigoriev I.V."/>
            <person name="Debuchy R."/>
            <person name="Gladieux P."/>
            <person name="Hiltunen Thoren M."/>
            <person name="Johannesson H."/>
        </authorList>
    </citation>
    <scope>NUCLEOTIDE SEQUENCE</scope>
    <source>
        <strain evidence="2">PSN324</strain>
    </source>
</reference>
<feature type="transmembrane region" description="Helical" evidence="1">
    <location>
        <begin position="35"/>
        <end position="52"/>
    </location>
</feature>
<sequence>MIGGEEREAHAQSAGGLSLFVHVWFIIVKEEAQDSLICVCLVFVSFLDFILLILSSSALPLVRPFFFFFFFFFFRG</sequence>
<feature type="transmembrane region" description="Helical" evidence="1">
    <location>
        <begin position="12"/>
        <end position="28"/>
    </location>
</feature>
<accession>A0AAV9HIT0</accession>
<reference evidence="2" key="2">
    <citation type="submission" date="2023-06" db="EMBL/GenBank/DDBJ databases">
        <authorList>
            <consortium name="Lawrence Berkeley National Laboratory"/>
            <person name="Mondo S.J."/>
            <person name="Hensen N."/>
            <person name="Bonometti L."/>
            <person name="Westerberg I."/>
            <person name="Brannstrom I.O."/>
            <person name="Guillou S."/>
            <person name="Cros-Aarteil S."/>
            <person name="Calhoun S."/>
            <person name="Haridas S."/>
            <person name="Kuo A."/>
            <person name="Pangilinan J."/>
            <person name="Riley R."/>
            <person name="Labutti K."/>
            <person name="Andreopoulos B."/>
            <person name="Lipzen A."/>
            <person name="Chen C."/>
            <person name="Yanf M."/>
            <person name="Daum C."/>
            <person name="Ng V."/>
            <person name="Clum A."/>
            <person name="Steindorff A."/>
            <person name="Ohm R."/>
            <person name="Martin F."/>
            <person name="Silar P."/>
            <person name="Natvig D."/>
            <person name="Lalanne C."/>
            <person name="Gautier V."/>
            <person name="Ament-Velasquez S.L."/>
            <person name="Kruys A."/>
            <person name="Hutchinson M.I."/>
            <person name="Powell A.J."/>
            <person name="Barry K."/>
            <person name="Miller A.N."/>
            <person name="Grigoriev I.V."/>
            <person name="Debuchy R."/>
            <person name="Gladieux P."/>
            <person name="Thoren M.H."/>
            <person name="Johannesson H."/>
        </authorList>
    </citation>
    <scope>NUCLEOTIDE SEQUENCE</scope>
    <source>
        <strain evidence="2">PSN324</strain>
    </source>
</reference>
<organism evidence="2 3">
    <name type="scientific">Cladorrhinum samala</name>
    <dbReference type="NCBI Taxonomy" id="585594"/>
    <lineage>
        <taxon>Eukaryota</taxon>
        <taxon>Fungi</taxon>
        <taxon>Dikarya</taxon>
        <taxon>Ascomycota</taxon>
        <taxon>Pezizomycotina</taxon>
        <taxon>Sordariomycetes</taxon>
        <taxon>Sordariomycetidae</taxon>
        <taxon>Sordariales</taxon>
        <taxon>Podosporaceae</taxon>
        <taxon>Cladorrhinum</taxon>
    </lineage>
</organism>
<dbReference type="AlphaFoldDB" id="A0AAV9HIT0"/>
<gene>
    <name evidence="2" type="ORF">QBC42DRAFT_112268</name>
</gene>
<evidence type="ECO:0000313" key="3">
    <source>
        <dbReference type="Proteomes" id="UP001321749"/>
    </source>
</evidence>
<dbReference type="EMBL" id="MU865024">
    <property type="protein sequence ID" value="KAK4459924.1"/>
    <property type="molecule type" value="Genomic_DNA"/>
</dbReference>
<name>A0AAV9HIT0_9PEZI</name>
<keyword evidence="1" id="KW-1133">Transmembrane helix</keyword>
<keyword evidence="1" id="KW-0812">Transmembrane</keyword>
<proteinExistence type="predicted"/>